<name>A0A1B5L7K5_USTVR</name>
<evidence type="ECO:0000313" key="1">
    <source>
        <dbReference type="EMBL" id="GAO19242.1"/>
    </source>
</evidence>
<dbReference type="EMBL" id="BBTG02000045">
    <property type="protein sequence ID" value="GAO19242.1"/>
    <property type="molecule type" value="Genomic_DNA"/>
</dbReference>
<evidence type="ECO:0000313" key="2">
    <source>
        <dbReference type="Proteomes" id="UP000054053"/>
    </source>
</evidence>
<dbReference type="AlphaFoldDB" id="A0A1B5L7K5"/>
<gene>
    <name evidence="1" type="ORF">UVI_02054900</name>
</gene>
<protein>
    <submittedName>
        <fullName evidence="1">Uncharacterized protein</fullName>
    </submittedName>
</protein>
<proteinExistence type="predicted"/>
<sequence>MRDFQGIAKVVKGPKYILVIHFPIGQGRTQIYRQVVCRLPKELYDVKLHCLNAEVRGTDVEKGATGYMNKVARVFSVIPTYFQPCLGTVSIQGSLREEGPRTLCVHESERVAYGYVANLQVDFDWCAVLYMVSVKARLRGSIVGAFLPGLALEDSPGTM</sequence>
<organism evidence="1 2">
    <name type="scientific">Ustilaginoidea virens</name>
    <name type="common">Rice false smut fungus</name>
    <name type="synonym">Villosiclava virens</name>
    <dbReference type="NCBI Taxonomy" id="1159556"/>
    <lineage>
        <taxon>Eukaryota</taxon>
        <taxon>Fungi</taxon>
        <taxon>Dikarya</taxon>
        <taxon>Ascomycota</taxon>
        <taxon>Pezizomycotina</taxon>
        <taxon>Sordariomycetes</taxon>
        <taxon>Hypocreomycetidae</taxon>
        <taxon>Hypocreales</taxon>
        <taxon>Clavicipitaceae</taxon>
        <taxon>Ustilaginoidea</taxon>
    </lineage>
</organism>
<comment type="caution">
    <text evidence="1">The sequence shown here is derived from an EMBL/GenBank/DDBJ whole genome shotgun (WGS) entry which is preliminary data.</text>
</comment>
<dbReference type="Proteomes" id="UP000054053">
    <property type="component" value="Unassembled WGS sequence"/>
</dbReference>
<reference evidence="2" key="1">
    <citation type="journal article" date="2016" name="Genome Announc.">
        <title>Genome sequence of Ustilaginoidea virens IPU010, a rice pathogenic fungus causing false smut.</title>
        <authorList>
            <person name="Kumagai T."/>
            <person name="Ishii T."/>
            <person name="Terai G."/>
            <person name="Umemura M."/>
            <person name="Machida M."/>
            <person name="Asai K."/>
        </authorList>
    </citation>
    <scope>NUCLEOTIDE SEQUENCE [LARGE SCALE GENOMIC DNA]</scope>
    <source>
        <strain evidence="2">IPU010</strain>
    </source>
</reference>
<accession>A0A1B5L7K5</accession>